<dbReference type="SUPFAM" id="SSF55785">
    <property type="entry name" value="PYP-like sensor domain (PAS domain)"/>
    <property type="match status" value="3"/>
</dbReference>
<reference evidence="15 16" key="1">
    <citation type="submission" date="2014-04" db="EMBL/GenBank/DDBJ databases">
        <title>A comprehensive comparison of genomes of Erythrobacter spp. Strains.</title>
        <authorList>
            <person name="Zheng Q."/>
        </authorList>
    </citation>
    <scope>NUCLEOTIDE SEQUENCE [LARGE SCALE GENOMIC DNA]</scope>
    <source>
        <strain evidence="15 16">DSM 8509</strain>
    </source>
</reference>
<evidence type="ECO:0000259" key="14">
    <source>
        <dbReference type="PROSITE" id="PS50113"/>
    </source>
</evidence>
<keyword evidence="7" id="KW-0067">ATP-binding</keyword>
<dbReference type="SMART" id="SM00086">
    <property type="entry name" value="PAC"/>
    <property type="match status" value="3"/>
</dbReference>
<keyword evidence="5" id="KW-0547">Nucleotide-binding</keyword>
<dbReference type="EMBL" id="JMIX01000006">
    <property type="protein sequence ID" value="KEO93454.1"/>
    <property type="molecule type" value="Genomic_DNA"/>
</dbReference>
<protein>
    <recommendedName>
        <fullName evidence="10">Sensor protein FixL</fullName>
        <ecNumber evidence="2">2.7.13.3</ecNumber>
    </recommendedName>
</protein>
<dbReference type="PROSITE" id="PS50112">
    <property type="entry name" value="PAS"/>
    <property type="match status" value="2"/>
</dbReference>
<evidence type="ECO:0000256" key="4">
    <source>
        <dbReference type="ARBA" id="ARBA00022679"/>
    </source>
</evidence>
<evidence type="ECO:0000256" key="2">
    <source>
        <dbReference type="ARBA" id="ARBA00012438"/>
    </source>
</evidence>
<dbReference type="GO" id="GO:0000155">
    <property type="term" value="F:phosphorelay sensor kinase activity"/>
    <property type="evidence" value="ECO:0007669"/>
    <property type="project" value="InterPro"/>
</dbReference>
<comment type="catalytic activity">
    <reaction evidence="1">
        <text>ATP + protein L-histidine = ADP + protein N-phospho-L-histidine.</text>
        <dbReference type="EC" id="2.7.13.3"/>
    </reaction>
</comment>
<dbReference type="RefSeq" id="WP_051697940.1">
    <property type="nucleotide sequence ID" value="NZ_CP017057.1"/>
</dbReference>
<dbReference type="SMART" id="SM00388">
    <property type="entry name" value="HisKA"/>
    <property type="match status" value="1"/>
</dbReference>
<dbReference type="Gene3D" id="3.30.450.20">
    <property type="entry name" value="PAS domain"/>
    <property type="match status" value="3"/>
</dbReference>
<name>A0A074MIX6_9SPHN</name>
<evidence type="ECO:0000313" key="16">
    <source>
        <dbReference type="Proteomes" id="UP000027866"/>
    </source>
</evidence>
<dbReference type="InterPro" id="IPR000014">
    <property type="entry name" value="PAS"/>
</dbReference>
<evidence type="ECO:0000256" key="5">
    <source>
        <dbReference type="ARBA" id="ARBA00022741"/>
    </source>
</evidence>
<evidence type="ECO:0000256" key="10">
    <source>
        <dbReference type="ARBA" id="ARBA00070616"/>
    </source>
</evidence>
<dbReference type="FunFam" id="3.30.450.20:FF:000060">
    <property type="entry name" value="Sensor protein FixL"/>
    <property type="match status" value="1"/>
</dbReference>
<dbReference type="PATRIC" id="fig|39960.10.peg.2409"/>
<comment type="caution">
    <text evidence="15">The sequence shown here is derived from an EMBL/GenBank/DDBJ whole genome shotgun (WGS) entry which is preliminary data.</text>
</comment>
<dbReference type="CDD" id="cd00130">
    <property type="entry name" value="PAS"/>
    <property type="match status" value="2"/>
</dbReference>
<dbReference type="SUPFAM" id="SSF55874">
    <property type="entry name" value="ATPase domain of HSP90 chaperone/DNA topoisomerase II/histidine kinase"/>
    <property type="match status" value="1"/>
</dbReference>
<feature type="coiled-coil region" evidence="11">
    <location>
        <begin position="379"/>
        <end position="406"/>
    </location>
</feature>
<dbReference type="InterPro" id="IPR013767">
    <property type="entry name" value="PAS_fold"/>
</dbReference>
<comment type="function">
    <text evidence="9">Putative oxygen sensor; modulates the activity of FixJ, a transcriptional activator of nitrogen fixation fixK gene. FixL probably acts as a kinase that phosphorylates FixJ.</text>
</comment>
<dbReference type="PROSITE" id="PS50113">
    <property type="entry name" value="PAC"/>
    <property type="match status" value="1"/>
</dbReference>
<evidence type="ECO:0000256" key="8">
    <source>
        <dbReference type="ARBA" id="ARBA00023012"/>
    </source>
</evidence>
<dbReference type="GO" id="GO:0006355">
    <property type="term" value="P:regulation of DNA-templated transcription"/>
    <property type="evidence" value="ECO:0007669"/>
    <property type="project" value="InterPro"/>
</dbReference>
<dbReference type="Pfam" id="PF00989">
    <property type="entry name" value="PAS"/>
    <property type="match status" value="2"/>
</dbReference>
<evidence type="ECO:0000256" key="7">
    <source>
        <dbReference type="ARBA" id="ARBA00022840"/>
    </source>
</evidence>
<accession>A0A074MIX6</accession>
<sequence>MNKADINFRTERIPYVRLVAPMIDQIPAAIALFDTDLACVLCNARWKGLFDLPADSGPPYSPDHVSSCHQGPWRKVLGQALDGETIASDFDRLERADGGVEWIRWSVSPWKDTKGAVRGALMVCEDITAEMEQHLRSKVLKQELSLFIDIAENFALCMLDDEGRITIWNQGAQRLCGWREAEVQGRHFDILFDPSERERGLPQRQLELARKNGSFRDRCWRTRKDGSRFLAEVTISRVEGDDVLPSGFGQIVRDITHEDTQARSLEASTVLLRSILDTVPEALIVIDVDGRILLFSKTAEEMFGYCAHEVIGRNVSMLMPSPDREEHDGHMQRYRSQGESRVIGSKRRVYGLRKDGTIFPHSLRIGEAFGGGQRMFAGFVQDLTEKEATEARLEELQRELAHIARVSEMGTLATSIAHELNQPLMAIGNIVQTSAELLRRAETDSIEKVADALEQAGHEALRAGEIVKRLRSFVARGEIERTLEDPGRLVRDAIALGTAGTRHRNIERSVTVGPELKHVFVDRVQIQQVLLNLMRNAVDAIERDGEVNVAITCDGSAVRFTVTDSGPGVPPERIERLFEPFSTTKKDGMGMGLAICRTIIEAHGGRIWYDPDLADGAGFVFTVPCLREEDEHGD</sequence>
<dbReference type="Pfam" id="PF02518">
    <property type="entry name" value="HATPase_c"/>
    <property type="match status" value="1"/>
</dbReference>
<dbReference type="CDD" id="cd00082">
    <property type="entry name" value="HisKA"/>
    <property type="match status" value="1"/>
</dbReference>
<dbReference type="PANTHER" id="PTHR43065">
    <property type="entry name" value="SENSOR HISTIDINE KINASE"/>
    <property type="match status" value="1"/>
</dbReference>
<dbReference type="InterPro" id="IPR036890">
    <property type="entry name" value="HATPase_C_sf"/>
</dbReference>
<dbReference type="InterPro" id="IPR013656">
    <property type="entry name" value="PAS_4"/>
</dbReference>
<dbReference type="EC" id="2.7.13.3" evidence="2"/>
<evidence type="ECO:0000256" key="6">
    <source>
        <dbReference type="ARBA" id="ARBA00022777"/>
    </source>
</evidence>
<keyword evidence="4" id="KW-0808">Transferase</keyword>
<dbReference type="SMART" id="SM00091">
    <property type="entry name" value="PAS"/>
    <property type="match status" value="2"/>
</dbReference>
<dbReference type="InterPro" id="IPR004358">
    <property type="entry name" value="Sig_transdc_His_kin-like_C"/>
</dbReference>
<keyword evidence="6" id="KW-0418">Kinase</keyword>
<keyword evidence="8" id="KW-0902">Two-component regulatory system</keyword>
<dbReference type="Proteomes" id="UP000027866">
    <property type="component" value="Unassembled WGS sequence"/>
</dbReference>
<dbReference type="PANTHER" id="PTHR43065:SF10">
    <property type="entry name" value="PEROXIDE STRESS-ACTIVATED HISTIDINE KINASE MAK3"/>
    <property type="match status" value="1"/>
</dbReference>
<dbReference type="NCBIfam" id="TIGR00229">
    <property type="entry name" value="sensory_box"/>
    <property type="match status" value="3"/>
</dbReference>
<keyword evidence="3" id="KW-0597">Phosphoprotein</keyword>
<dbReference type="InterPro" id="IPR036097">
    <property type="entry name" value="HisK_dim/P_sf"/>
</dbReference>
<dbReference type="Gene3D" id="6.10.250.2580">
    <property type="match status" value="1"/>
</dbReference>
<dbReference type="SMART" id="SM00387">
    <property type="entry name" value="HATPase_c"/>
    <property type="match status" value="1"/>
</dbReference>
<dbReference type="PRINTS" id="PR00344">
    <property type="entry name" value="BCTRLSENSOR"/>
</dbReference>
<evidence type="ECO:0000259" key="12">
    <source>
        <dbReference type="PROSITE" id="PS50109"/>
    </source>
</evidence>
<evidence type="ECO:0000313" key="15">
    <source>
        <dbReference type="EMBL" id="KEO93454.1"/>
    </source>
</evidence>
<evidence type="ECO:0000256" key="11">
    <source>
        <dbReference type="SAM" id="Coils"/>
    </source>
</evidence>
<dbReference type="GO" id="GO:0005524">
    <property type="term" value="F:ATP binding"/>
    <property type="evidence" value="ECO:0007669"/>
    <property type="project" value="UniProtKB-KW"/>
</dbReference>
<evidence type="ECO:0000256" key="9">
    <source>
        <dbReference type="ARBA" id="ARBA00059827"/>
    </source>
</evidence>
<feature type="domain" description="PAS" evidence="13">
    <location>
        <begin position="268"/>
        <end position="321"/>
    </location>
</feature>
<dbReference type="InterPro" id="IPR035965">
    <property type="entry name" value="PAS-like_dom_sf"/>
</dbReference>
<keyword evidence="11" id="KW-0175">Coiled coil</keyword>
<feature type="domain" description="PAC" evidence="14">
    <location>
        <begin position="87"/>
        <end position="139"/>
    </location>
</feature>
<feature type="domain" description="Histidine kinase" evidence="12">
    <location>
        <begin position="415"/>
        <end position="627"/>
    </location>
</feature>
<dbReference type="Gene3D" id="1.10.287.130">
    <property type="match status" value="1"/>
</dbReference>
<dbReference type="PROSITE" id="PS50109">
    <property type="entry name" value="HIS_KIN"/>
    <property type="match status" value="1"/>
</dbReference>
<evidence type="ECO:0000256" key="3">
    <source>
        <dbReference type="ARBA" id="ARBA00022553"/>
    </source>
</evidence>
<evidence type="ECO:0000259" key="13">
    <source>
        <dbReference type="PROSITE" id="PS50112"/>
    </source>
</evidence>
<evidence type="ECO:0000256" key="1">
    <source>
        <dbReference type="ARBA" id="ARBA00000085"/>
    </source>
</evidence>
<dbReference type="AlphaFoldDB" id="A0A074MIX6"/>
<dbReference type="SUPFAM" id="SSF47384">
    <property type="entry name" value="Homodimeric domain of signal transducing histidine kinase"/>
    <property type="match status" value="1"/>
</dbReference>
<dbReference type="KEGG" id="elq:Ga0102493_11159"/>
<dbReference type="Pfam" id="PF08448">
    <property type="entry name" value="PAS_4"/>
    <property type="match status" value="1"/>
</dbReference>
<dbReference type="InterPro" id="IPR000700">
    <property type="entry name" value="PAS-assoc_C"/>
</dbReference>
<dbReference type="InterPro" id="IPR001610">
    <property type="entry name" value="PAC"/>
</dbReference>
<gene>
    <name evidence="15" type="ORF">EH32_12125</name>
</gene>
<dbReference type="InterPro" id="IPR003661">
    <property type="entry name" value="HisK_dim/P_dom"/>
</dbReference>
<proteinExistence type="predicted"/>
<keyword evidence="16" id="KW-1185">Reference proteome</keyword>
<organism evidence="15 16">
    <name type="scientific">Erythrobacter litoralis</name>
    <dbReference type="NCBI Taxonomy" id="39960"/>
    <lineage>
        <taxon>Bacteria</taxon>
        <taxon>Pseudomonadati</taxon>
        <taxon>Pseudomonadota</taxon>
        <taxon>Alphaproteobacteria</taxon>
        <taxon>Sphingomonadales</taxon>
        <taxon>Erythrobacteraceae</taxon>
        <taxon>Erythrobacter/Porphyrobacter group</taxon>
        <taxon>Erythrobacter</taxon>
    </lineage>
</organism>
<dbReference type="InterPro" id="IPR005467">
    <property type="entry name" value="His_kinase_dom"/>
</dbReference>
<dbReference type="InterPro" id="IPR003594">
    <property type="entry name" value="HATPase_dom"/>
</dbReference>
<dbReference type="Gene3D" id="3.30.565.10">
    <property type="entry name" value="Histidine kinase-like ATPase, C-terminal domain"/>
    <property type="match status" value="1"/>
</dbReference>
<dbReference type="OrthoDB" id="9789238at2"/>
<feature type="domain" description="PAS" evidence="13">
    <location>
        <begin position="140"/>
        <end position="213"/>
    </location>
</feature>